<dbReference type="EMBL" id="CP063458">
    <property type="protein sequence ID" value="QOV89955.1"/>
    <property type="molecule type" value="Genomic_DNA"/>
</dbReference>
<dbReference type="InterPro" id="IPR016181">
    <property type="entry name" value="Acyl_CoA_acyltransferase"/>
</dbReference>
<evidence type="ECO:0000313" key="4">
    <source>
        <dbReference type="EMBL" id="QOV89955.1"/>
    </source>
</evidence>
<sequence>MTIRDATADDIPAILPLVRKVAAFMQDRDPHKYTIEGDVGERYRNWLGGQIASGRSAILIADAAGRDDPPAIVGMLIGTVDREIPIYRLKEYGFINDLWVDETYRNEGVARQLVTEAIERFTRLGVEQIRLDVLLTNEPARKLFETCGFRPSVMEMLLPIEPVPST</sequence>
<proteinExistence type="predicted"/>
<dbReference type="PANTHER" id="PTHR43877">
    <property type="entry name" value="AMINOALKYLPHOSPHONATE N-ACETYLTRANSFERASE-RELATED-RELATED"/>
    <property type="match status" value="1"/>
</dbReference>
<evidence type="ECO:0000256" key="2">
    <source>
        <dbReference type="ARBA" id="ARBA00023315"/>
    </source>
</evidence>
<keyword evidence="1" id="KW-0808">Transferase</keyword>
<dbReference type="KEGG" id="hbs:IPV69_00860"/>
<organism evidence="4 5">
    <name type="scientific">Humisphaera borealis</name>
    <dbReference type="NCBI Taxonomy" id="2807512"/>
    <lineage>
        <taxon>Bacteria</taxon>
        <taxon>Pseudomonadati</taxon>
        <taxon>Planctomycetota</taxon>
        <taxon>Phycisphaerae</taxon>
        <taxon>Tepidisphaerales</taxon>
        <taxon>Tepidisphaeraceae</taxon>
        <taxon>Humisphaera</taxon>
    </lineage>
</organism>
<dbReference type="PANTHER" id="PTHR43877:SF2">
    <property type="entry name" value="AMINOALKYLPHOSPHONATE N-ACETYLTRANSFERASE-RELATED"/>
    <property type="match status" value="1"/>
</dbReference>
<dbReference type="PROSITE" id="PS51186">
    <property type="entry name" value="GNAT"/>
    <property type="match status" value="1"/>
</dbReference>
<dbReference type="InterPro" id="IPR050832">
    <property type="entry name" value="Bact_Acetyltransf"/>
</dbReference>
<evidence type="ECO:0000259" key="3">
    <source>
        <dbReference type="PROSITE" id="PS51186"/>
    </source>
</evidence>
<keyword evidence="5" id="KW-1185">Reference proteome</keyword>
<dbReference type="Gene3D" id="3.40.630.30">
    <property type="match status" value="1"/>
</dbReference>
<dbReference type="GO" id="GO:0016747">
    <property type="term" value="F:acyltransferase activity, transferring groups other than amino-acyl groups"/>
    <property type="evidence" value="ECO:0007669"/>
    <property type="project" value="InterPro"/>
</dbReference>
<dbReference type="SUPFAM" id="SSF55729">
    <property type="entry name" value="Acyl-CoA N-acyltransferases (Nat)"/>
    <property type="match status" value="1"/>
</dbReference>
<gene>
    <name evidence="4" type="ORF">IPV69_00860</name>
</gene>
<dbReference type="Pfam" id="PF00583">
    <property type="entry name" value="Acetyltransf_1"/>
    <property type="match status" value="1"/>
</dbReference>
<evidence type="ECO:0000256" key="1">
    <source>
        <dbReference type="ARBA" id="ARBA00022679"/>
    </source>
</evidence>
<keyword evidence="2" id="KW-0012">Acyltransferase</keyword>
<protein>
    <submittedName>
        <fullName evidence="4">GNAT family N-acetyltransferase</fullName>
    </submittedName>
</protein>
<dbReference type="InterPro" id="IPR000182">
    <property type="entry name" value="GNAT_dom"/>
</dbReference>
<dbReference type="RefSeq" id="WP_206293019.1">
    <property type="nucleotide sequence ID" value="NZ_CP063458.1"/>
</dbReference>
<reference evidence="4 5" key="1">
    <citation type="submission" date="2020-10" db="EMBL/GenBank/DDBJ databases">
        <title>Wide distribution of Phycisphaera-like planctomycetes from WD2101 soil group in peatlands and genome analysis of the first cultivated representative.</title>
        <authorList>
            <person name="Dedysh S.N."/>
            <person name="Beletsky A.V."/>
            <person name="Ivanova A."/>
            <person name="Kulichevskaya I.S."/>
            <person name="Suzina N.E."/>
            <person name="Philippov D.A."/>
            <person name="Rakitin A.L."/>
            <person name="Mardanov A.V."/>
            <person name="Ravin N.V."/>
        </authorList>
    </citation>
    <scope>NUCLEOTIDE SEQUENCE [LARGE SCALE GENOMIC DNA]</scope>
    <source>
        <strain evidence="4 5">M1803</strain>
    </source>
</reference>
<name>A0A7M2WWT2_9BACT</name>
<feature type="domain" description="N-acetyltransferase" evidence="3">
    <location>
        <begin position="1"/>
        <end position="166"/>
    </location>
</feature>
<evidence type="ECO:0000313" key="5">
    <source>
        <dbReference type="Proteomes" id="UP000593765"/>
    </source>
</evidence>
<dbReference type="AlphaFoldDB" id="A0A7M2WWT2"/>
<dbReference type="Proteomes" id="UP000593765">
    <property type="component" value="Chromosome"/>
</dbReference>
<dbReference type="CDD" id="cd04301">
    <property type="entry name" value="NAT_SF"/>
    <property type="match status" value="1"/>
</dbReference>
<accession>A0A7M2WWT2</accession>